<evidence type="ECO:0000259" key="6">
    <source>
        <dbReference type="PROSITE" id="PS50157"/>
    </source>
</evidence>
<evidence type="ECO:0000313" key="8">
    <source>
        <dbReference type="Proteomes" id="UP000027361"/>
    </source>
</evidence>
<reference evidence="7 8" key="1">
    <citation type="submission" date="2014-05" db="EMBL/GenBank/DDBJ databases">
        <title>Draft genome sequence of a rare smut relative, Tilletiaria anomala UBC 951.</title>
        <authorList>
            <consortium name="DOE Joint Genome Institute"/>
            <person name="Toome M."/>
            <person name="Kuo A."/>
            <person name="Henrissat B."/>
            <person name="Lipzen A."/>
            <person name="Tritt A."/>
            <person name="Yoshinaga Y."/>
            <person name="Zane M."/>
            <person name="Barry K."/>
            <person name="Grigoriev I.V."/>
            <person name="Spatafora J.W."/>
            <person name="Aimea M.C."/>
        </authorList>
    </citation>
    <scope>NUCLEOTIDE SEQUENCE [LARGE SCALE GENOMIC DNA]</scope>
    <source>
        <strain evidence="7 8">UBC 951</strain>
    </source>
</reference>
<name>A0A066W0D7_TILAU</name>
<feature type="compositionally biased region" description="Polar residues" evidence="5">
    <location>
        <begin position="224"/>
        <end position="233"/>
    </location>
</feature>
<dbReference type="SUPFAM" id="SSF57667">
    <property type="entry name" value="beta-beta-alpha zinc fingers"/>
    <property type="match status" value="1"/>
</dbReference>
<feature type="region of interest" description="Disordered" evidence="5">
    <location>
        <begin position="798"/>
        <end position="835"/>
    </location>
</feature>
<dbReference type="InterPro" id="IPR036236">
    <property type="entry name" value="Znf_C2H2_sf"/>
</dbReference>
<proteinExistence type="predicted"/>
<dbReference type="Proteomes" id="UP000027361">
    <property type="component" value="Unassembled WGS sequence"/>
</dbReference>
<evidence type="ECO:0000256" key="3">
    <source>
        <dbReference type="ARBA" id="ARBA00022833"/>
    </source>
</evidence>
<protein>
    <recommendedName>
        <fullName evidence="6">C2H2-type domain-containing protein</fullName>
    </recommendedName>
</protein>
<dbReference type="GO" id="GO:0005634">
    <property type="term" value="C:nucleus"/>
    <property type="evidence" value="ECO:0007669"/>
    <property type="project" value="TreeGrafter"/>
</dbReference>
<feature type="domain" description="C2H2-type" evidence="6">
    <location>
        <begin position="583"/>
        <end position="617"/>
    </location>
</feature>
<dbReference type="Gene3D" id="3.30.160.60">
    <property type="entry name" value="Classic Zinc Finger"/>
    <property type="match status" value="2"/>
</dbReference>
<feature type="compositionally biased region" description="Polar residues" evidence="5">
    <location>
        <begin position="675"/>
        <end position="692"/>
    </location>
</feature>
<dbReference type="InterPro" id="IPR013087">
    <property type="entry name" value="Znf_C2H2_type"/>
</dbReference>
<evidence type="ECO:0000256" key="4">
    <source>
        <dbReference type="PROSITE-ProRule" id="PRU00042"/>
    </source>
</evidence>
<feature type="region of interest" description="Disordered" evidence="5">
    <location>
        <begin position="160"/>
        <end position="201"/>
    </location>
</feature>
<dbReference type="PROSITE" id="PS00028">
    <property type="entry name" value="ZINC_FINGER_C2H2_1"/>
    <property type="match status" value="1"/>
</dbReference>
<keyword evidence="3" id="KW-0862">Zinc</keyword>
<evidence type="ECO:0000256" key="2">
    <source>
        <dbReference type="ARBA" id="ARBA00022771"/>
    </source>
</evidence>
<dbReference type="STRING" id="1037660.A0A066W0D7"/>
<dbReference type="InParanoid" id="A0A066W0D7"/>
<dbReference type="PANTHER" id="PTHR46179">
    <property type="entry name" value="ZINC FINGER PROTEIN"/>
    <property type="match status" value="1"/>
</dbReference>
<feature type="region of interest" description="Disordered" evidence="5">
    <location>
        <begin position="648"/>
        <end position="692"/>
    </location>
</feature>
<accession>A0A066W0D7</accession>
<feature type="compositionally biased region" description="Low complexity" evidence="5">
    <location>
        <begin position="260"/>
        <end position="271"/>
    </location>
</feature>
<dbReference type="GeneID" id="25266553"/>
<keyword evidence="8" id="KW-1185">Reference proteome</keyword>
<dbReference type="HOGENOM" id="CLU_307591_0_0_1"/>
<dbReference type="RefSeq" id="XP_013242701.1">
    <property type="nucleotide sequence ID" value="XM_013387247.1"/>
</dbReference>
<feature type="region of interest" description="Disordered" evidence="5">
    <location>
        <begin position="223"/>
        <end position="291"/>
    </location>
</feature>
<dbReference type="SMART" id="SM00355">
    <property type="entry name" value="ZnF_C2H2"/>
    <property type="match status" value="3"/>
</dbReference>
<dbReference type="InterPro" id="IPR051061">
    <property type="entry name" value="Zinc_finger_trans_reg"/>
</dbReference>
<organism evidence="7 8">
    <name type="scientific">Tilletiaria anomala (strain ATCC 24038 / CBS 436.72 / UBC 951)</name>
    <dbReference type="NCBI Taxonomy" id="1037660"/>
    <lineage>
        <taxon>Eukaryota</taxon>
        <taxon>Fungi</taxon>
        <taxon>Dikarya</taxon>
        <taxon>Basidiomycota</taxon>
        <taxon>Ustilaginomycotina</taxon>
        <taxon>Exobasidiomycetes</taxon>
        <taxon>Georgefischeriales</taxon>
        <taxon>Tilletiariaceae</taxon>
        <taxon>Tilletiaria</taxon>
    </lineage>
</organism>
<feature type="region of interest" description="Disordered" evidence="5">
    <location>
        <begin position="849"/>
        <end position="961"/>
    </location>
</feature>
<feature type="compositionally biased region" description="Low complexity" evidence="5">
    <location>
        <begin position="919"/>
        <end position="929"/>
    </location>
</feature>
<evidence type="ECO:0000256" key="1">
    <source>
        <dbReference type="ARBA" id="ARBA00022723"/>
    </source>
</evidence>
<dbReference type="Pfam" id="PF00096">
    <property type="entry name" value="zf-C2H2"/>
    <property type="match status" value="2"/>
</dbReference>
<feature type="domain" description="C2H2-type" evidence="6">
    <location>
        <begin position="551"/>
        <end position="578"/>
    </location>
</feature>
<dbReference type="GO" id="GO:0008270">
    <property type="term" value="F:zinc ion binding"/>
    <property type="evidence" value="ECO:0007669"/>
    <property type="project" value="UniProtKB-KW"/>
</dbReference>
<comment type="caution">
    <text evidence="7">The sequence shown here is derived from an EMBL/GenBank/DDBJ whole genome shotgun (WGS) entry which is preliminary data.</text>
</comment>
<dbReference type="FunFam" id="3.30.160.60:FF:000446">
    <property type="entry name" value="Zinc finger protein"/>
    <property type="match status" value="1"/>
</dbReference>
<feature type="domain" description="C2H2-type" evidence="6">
    <location>
        <begin position="712"/>
        <end position="742"/>
    </location>
</feature>
<evidence type="ECO:0000313" key="7">
    <source>
        <dbReference type="EMBL" id="KDN44250.1"/>
    </source>
</evidence>
<feature type="compositionally biased region" description="Low complexity" evidence="5">
    <location>
        <begin position="888"/>
        <end position="912"/>
    </location>
</feature>
<dbReference type="AlphaFoldDB" id="A0A066W0D7"/>
<feature type="region of interest" description="Disordered" evidence="5">
    <location>
        <begin position="504"/>
        <end position="550"/>
    </location>
</feature>
<dbReference type="EMBL" id="JMSN01000053">
    <property type="protein sequence ID" value="KDN44250.1"/>
    <property type="molecule type" value="Genomic_DNA"/>
</dbReference>
<keyword evidence="1" id="KW-0479">Metal-binding</keyword>
<feature type="compositionally biased region" description="Acidic residues" evidence="5">
    <location>
        <begin position="282"/>
        <end position="291"/>
    </location>
</feature>
<gene>
    <name evidence="7" type="ORF">K437DRAFT_274623</name>
</gene>
<dbReference type="PROSITE" id="PS50157">
    <property type="entry name" value="ZINC_FINGER_C2H2_2"/>
    <property type="match status" value="3"/>
</dbReference>
<keyword evidence="2 4" id="KW-0863">Zinc-finger</keyword>
<feature type="region of interest" description="Disordered" evidence="5">
    <location>
        <begin position="424"/>
        <end position="458"/>
    </location>
</feature>
<evidence type="ECO:0000256" key="5">
    <source>
        <dbReference type="SAM" id="MobiDB-lite"/>
    </source>
</evidence>
<sequence length="961" mass="100808">MADQAEGSAPSAEQAISMLASFDLPDGLLEDCGEPQQEQDAAAAAAAADMDCMVMDDDDSWLHTAIDGMMEDVTASIAQEVEGAGAPPAGPSATQALPAFPFADTQDRSPPAYIPPPISILDGEIEAEGARSVLPSGLDQDSSAHASTSATTLDILAQREQQQDNYQGEQEMEADLKKQEVASDGVGAGNNEDDDDLDTLMDRLNDQAAALLRDAVKDIGMEGQASSLENTGENVPDSIPRNAHAESIPVPATLEEADAAHASDPAAAAESISNGEDHGDEREDGVEEEEEEDVDAAIARFAEQAASAAFSSISASTEGATSGSAESIPTPTATWAPAALVGLSKVQNQQLEVPMQQEEEEEQRQQQEHCEEFLGDDIDLEADIEALAAQALGLDENGNPLPGTDLQQAIAHQALEDAVKRFTSQQHQQHAAMPRSGRSTTGPGSGAKPGATNLPYKLPPARANARYSHRAMSHLAYRTQGLRIPPNLTLHQYQQHLQQLYQQQQQQHGAAGFRQPMSAARPTMPPPARKQPAAGTMGSNSNNNPGAPKRWKCDKCDRAFARAYNLHTHMATHDPDPTRSKPFQCPFPACQKDGGRAFSRKHDLQRHVASVHEQDEEPVVILNPDGTAVPVPISMPTTTAAPVPLRASPQAQAQGQTPPLASSSASTRTVASPAGLQTQQAVQGASAAPPQSQVVTENPLVALGLGVPQKKFRCDMCGRSFVRRDALTKHHCDRAGHDKENMHKLTPAAAAANTAASWAAAAAAHAHAQRVGETAPIAASLLDYGAGAGSASLPLAAPVASSGDGGDEAGPGAGARDEDDEWEREAERMAEQAAAAAFSSYEASLGLSTSFPDLTGDNADTARDQGPTDEQGEPPRAPVNTASLFTNTPASDPTAATTSAKSSSKRSPSSESTADRATPRPVSTSTPVPARREKSSMVAAAERQEHESLALATPPWSIAQT</sequence>
<dbReference type="PANTHER" id="PTHR46179:SF20">
    <property type="entry name" value="TRANSCRIPTION FACTOR 3A PROTEIN-RELATED"/>
    <property type="match status" value="1"/>
</dbReference>
<feature type="compositionally biased region" description="Low complexity" evidence="5">
    <location>
        <begin position="661"/>
        <end position="674"/>
    </location>
</feature>
<feature type="compositionally biased region" description="Polar residues" evidence="5">
    <location>
        <begin position="649"/>
        <end position="660"/>
    </location>
</feature>
<dbReference type="OrthoDB" id="8117402at2759"/>